<keyword evidence="1" id="KW-0732">Signal</keyword>
<organism evidence="2 3">
    <name type="scientific">Massilia forsythiae</name>
    <dbReference type="NCBI Taxonomy" id="2728020"/>
    <lineage>
        <taxon>Bacteria</taxon>
        <taxon>Pseudomonadati</taxon>
        <taxon>Pseudomonadota</taxon>
        <taxon>Betaproteobacteria</taxon>
        <taxon>Burkholderiales</taxon>
        <taxon>Oxalobacteraceae</taxon>
        <taxon>Telluria group</taxon>
        <taxon>Massilia</taxon>
    </lineage>
</organism>
<protein>
    <recommendedName>
        <fullName evidence="4">Lipoprotein</fullName>
    </recommendedName>
</protein>
<dbReference type="RefSeq" id="WP_170202692.1">
    <property type="nucleotide sequence ID" value="NZ_CP051685.1"/>
</dbReference>
<dbReference type="Proteomes" id="UP000502415">
    <property type="component" value="Chromosome"/>
</dbReference>
<reference evidence="2 3" key="1">
    <citation type="submission" date="2020-04" db="EMBL/GenBank/DDBJ databases">
        <title>Genome sequencing of novel species.</title>
        <authorList>
            <person name="Heo J."/>
            <person name="Kim S.-J."/>
            <person name="Kim J.-S."/>
            <person name="Hong S.-B."/>
            <person name="Kwon S.-W."/>
        </authorList>
    </citation>
    <scope>NUCLEOTIDE SEQUENCE [LARGE SCALE GENOMIC DNA]</scope>
    <source>
        <strain evidence="2 3">GN2-R2</strain>
    </source>
</reference>
<dbReference type="KEGG" id="mfy:HH212_12040"/>
<dbReference type="PROSITE" id="PS51257">
    <property type="entry name" value="PROKAR_LIPOPROTEIN"/>
    <property type="match status" value="1"/>
</dbReference>
<name>A0A7Z2VX06_9BURK</name>
<evidence type="ECO:0008006" key="4">
    <source>
        <dbReference type="Google" id="ProtNLM"/>
    </source>
</evidence>
<proteinExistence type="predicted"/>
<evidence type="ECO:0000313" key="2">
    <source>
        <dbReference type="EMBL" id="QJE00660.1"/>
    </source>
</evidence>
<dbReference type="AlphaFoldDB" id="A0A7Z2VX06"/>
<gene>
    <name evidence="2" type="ORF">HH212_12040</name>
</gene>
<dbReference type="EMBL" id="CP051685">
    <property type="protein sequence ID" value="QJE00660.1"/>
    <property type="molecule type" value="Genomic_DNA"/>
</dbReference>
<evidence type="ECO:0000313" key="3">
    <source>
        <dbReference type="Proteomes" id="UP000502415"/>
    </source>
</evidence>
<feature type="chain" id="PRO_5031233304" description="Lipoprotein" evidence="1">
    <location>
        <begin position="30"/>
        <end position="87"/>
    </location>
</feature>
<evidence type="ECO:0000256" key="1">
    <source>
        <dbReference type="SAM" id="SignalP"/>
    </source>
</evidence>
<accession>A0A7Z2VX06</accession>
<feature type="signal peptide" evidence="1">
    <location>
        <begin position="1"/>
        <end position="29"/>
    </location>
</feature>
<sequence length="87" mass="9109">MRDECQHRQIASFAGRVLLGLLAVAVVLAACASCAPRTADDGAGFDPAMYQDRATGCMYLATGNYHALTPRIAADGYSHMGCKGASK</sequence>
<keyword evidence="3" id="KW-1185">Reference proteome</keyword>